<dbReference type="Gene3D" id="3.10.20.30">
    <property type="match status" value="1"/>
</dbReference>
<dbReference type="Gene3D" id="3.40.50.80">
    <property type="entry name" value="Nucleotide-binding domain of ferredoxin-NADP reductase (FNR) module"/>
    <property type="match status" value="1"/>
</dbReference>
<evidence type="ECO:0000256" key="9">
    <source>
        <dbReference type="ARBA" id="ARBA00034078"/>
    </source>
</evidence>
<dbReference type="GO" id="GO:0016491">
    <property type="term" value="F:oxidoreductase activity"/>
    <property type="evidence" value="ECO:0007669"/>
    <property type="project" value="UniProtKB-KW"/>
</dbReference>
<comment type="cofactor">
    <cofactor evidence="9">
        <name>[2Fe-2S] cluster</name>
        <dbReference type="ChEBI" id="CHEBI:190135"/>
    </cofactor>
</comment>
<feature type="domain" description="FAD-binding FR-type" evidence="11">
    <location>
        <begin position="2"/>
        <end position="106"/>
    </location>
</feature>
<dbReference type="EMBL" id="VHSG01000039">
    <property type="protein sequence ID" value="TQV66723.1"/>
    <property type="molecule type" value="Genomic_DNA"/>
</dbReference>
<dbReference type="Gene3D" id="2.40.30.10">
    <property type="entry name" value="Translation factors"/>
    <property type="match status" value="1"/>
</dbReference>
<dbReference type="InterPro" id="IPR050415">
    <property type="entry name" value="MRET"/>
</dbReference>
<keyword evidence="13" id="KW-1185">Reference proteome</keyword>
<sequence>MSEFYKLQVAEVLPETDTAVEVVLDIPAALRPAFAFTQGQYLTLRQMLDGDEVRRSYSICSAVGDGRLSIGIRRVEGGRFSTFANTALKQGDTIEVMPPQGTFFTPLRPHEQRRFLCIAAGSGITPILSIIKTTLLEEPESEVTLIYGNQRTNTMMFREPLSDLKNRFLDRFQWINIMSREEHGADLLSGRINNKKGAQLQAAGLIDIKSYDHYFLCGPEAMISEVSRGLRAEGVDESVIHYELFGASAAAAAEAVEKHHQRAERFAGVTSAVSVVKGGRTIRMDVSADGENILDAAMGAGADLPYSCKGGVCATCKAKLVKGEVEMDLTHGLEPDEIEAGFILTCQSHPVSAEVVVDFDQR</sequence>
<evidence type="ECO:0000313" key="12">
    <source>
        <dbReference type="EMBL" id="TQV66723.1"/>
    </source>
</evidence>
<dbReference type="Proteomes" id="UP000319732">
    <property type="component" value="Unassembled WGS sequence"/>
</dbReference>
<keyword evidence="3" id="KW-0001">2Fe-2S</keyword>
<evidence type="ECO:0000259" key="11">
    <source>
        <dbReference type="PROSITE" id="PS51384"/>
    </source>
</evidence>
<dbReference type="OrthoDB" id="9796486at2"/>
<dbReference type="InterPro" id="IPR036010">
    <property type="entry name" value="2Fe-2S_ferredoxin-like_sf"/>
</dbReference>
<evidence type="ECO:0000313" key="13">
    <source>
        <dbReference type="Proteomes" id="UP000319732"/>
    </source>
</evidence>
<dbReference type="SUPFAM" id="SSF63380">
    <property type="entry name" value="Riboflavin synthase domain-like"/>
    <property type="match status" value="1"/>
</dbReference>
<organism evidence="12 13">
    <name type="scientific">Exilibacterium tricleocarpae</name>
    <dbReference type="NCBI Taxonomy" id="2591008"/>
    <lineage>
        <taxon>Bacteria</taxon>
        <taxon>Pseudomonadati</taxon>
        <taxon>Pseudomonadota</taxon>
        <taxon>Gammaproteobacteria</taxon>
        <taxon>Cellvibrionales</taxon>
        <taxon>Cellvibrionaceae</taxon>
        <taxon>Exilibacterium</taxon>
    </lineage>
</organism>
<evidence type="ECO:0000259" key="10">
    <source>
        <dbReference type="PROSITE" id="PS51085"/>
    </source>
</evidence>
<reference evidence="12 13" key="1">
    <citation type="submission" date="2019-06" db="EMBL/GenBank/DDBJ databases">
        <title>Whole genome sequence for Cellvibrionaceae sp. R142.</title>
        <authorList>
            <person name="Wang G."/>
        </authorList>
    </citation>
    <scope>NUCLEOTIDE SEQUENCE [LARGE SCALE GENOMIC DNA]</scope>
    <source>
        <strain evidence="12 13">R142</strain>
    </source>
</reference>
<dbReference type="NCBIfam" id="TIGR02160">
    <property type="entry name" value="PA_CoA_Oxy5"/>
    <property type="match status" value="1"/>
</dbReference>
<evidence type="ECO:0000256" key="6">
    <source>
        <dbReference type="ARBA" id="ARBA00023002"/>
    </source>
</evidence>
<dbReference type="InterPro" id="IPR017938">
    <property type="entry name" value="Riboflavin_synthase-like_b-brl"/>
</dbReference>
<feature type="domain" description="2Fe-2S ferredoxin-type" evidence="10">
    <location>
        <begin position="271"/>
        <end position="362"/>
    </location>
</feature>
<dbReference type="InterPro" id="IPR039261">
    <property type="entry name" value="FNR_nucleotide-bd"/>
</dbReference>
<dbReference type="PROSITE" id="PS51384">
    <property type="entry name" value="FAD_FR"/>
    <property type="match status" value="1"/>
</dbReference>
<evidence type="ECO:0000256" key="7">
    <source>
        <dbReference type="ARBA" id="ARBA00023004"/>
    </source>
</evidence>
<comment type="cofactor">
    <cofactor evidence="1">
        <name>FAD</name>
        <dbReference type="ChEBI" id="CHEBI:57692"/>
    </cofactor>
</comment>
<dbReference type="Pfam" id="PF00175">
    <property type="entry name" value="NAD_binding_1"/>
    <property type="match status" value="1"/>
</dbReference>
<evidence type="ECO:0000256" key="2">
    <source>
        <dbReference type="ARBA" id="ARBA00022630"/>
    </source>
</evidence>
<dbReference type="AlphaFoldDB" id="A0A545SP13"/>
<dbReference type="InterPro" id="IPR006058">
    <property type="entry name" value="2Fe2S_fd_BS"/>
</dbReference>
<dbReference type="GO" id="GO:0051537">
    <property type="term" value="F:2 iron, 2 sulfur cluster binding"/>
    <property type="evidence" value="ECO:0007669"/>
    <property type="project" value="UniProtKB-KW"/>
</dbReference>
<dbReference type="CDD" id="cd00207">
    <property type="entry name" value="fer2"/>
    <property type="match status" value="1"/>
</dbReference>
<evidence type="ECO:0000256" key="5">
    <source>
        <dbReference type="ARBA" id="ARBA00022827"/>
    </source>
</evidence>
<dbReference type="RefSeq" id="WP_142930045.1">
    <property type="nucleotide sequence ID" value="NZ_ML660115.1"/>
</dbReference>
<dbReference type="GO" id="GO:0046872">
    <property type="term" value="F:metal ion binding"/>
    <property type="evidence" value="ECO:0007669"/>
    <property type="project" value="UniProtKB-KW"/>
</dbReference>
<dbReference type="PROSITE" id="PS51085">
    <property type="entry name" value="2FE2S_FER_2"/>
    <property type="match status" value="1"/>
</dbReference>
<name>A0A545SP13_9GAMM</name>
<dbReference type="CDD" id="cd06214">
    <property type="entry name" value="PA_degradation_oxidoreductase_like"/>
    <property type="match status" value="1"/>
</dbReference>
<dbReference type="PANTHER" id="PTHR47354:SF8">
    <property type="entry name" value="1,2-PHENYLACETYL-COA EPOXIDASE, SUBUNIT E"/>
    <property type="match status" value="1"/>
</dbReference>
<keyword evidence="6" id="KW-0560">Oxidoreductase</keyword>
<dbReference type="Pfam" id="PF00970">
    <property type="entry name" value="FAD_binding_6"/>
    <property type="match status" value="1"/>
</dbReference>
<keyword evidence="8" id="KW-0411">Iron-sulfur</keyword>
<dbReference type="InterPro" id="IPR011884">
    <property type="entry name" value="PaaE"/>
</dbReference>
<comment type="caution">
    <text evidence="12">The sequence shown here is derived from an EMBL/GenBank/DDBJ whole genome shotgun (WGS) entry which is preliminary data.</text>
</comment>
<dbReference type="GO" id="GO:0010124">
    <property type="term" value="P:phenylacetate catabolic process"/>
    <property type="evidence" value="ECO:0007669"/>
    <property type="project" value="InterPro"/>
</dbReference>
<dbReference type="InterPro" id="IPR008333">
    <property type="entry name" value="Cbr1-like_FAD-bd_dom"/>
</dbReference>
<dbReference type="InterPro" id="IPR001709">
    <property type="entry name" value="Flavoprot_Pyr_Nucl_cyt_Rdtase"/>
</dbReference>
<dbReference type="PRINTS" id="PR00410">
    <property type="entry name" value="PHEHYDRXLASE"/>
</dbReference>
<evidence type="ECO:0000256" key="4">
    <source>
        <dbReference type="ARBA" id="ARBA00022723"/>
    </source>
</evidence>
<evidence type="ECO:0000256" key="3">
    <source>
        <dbReference type="ARBA" id="ARBA00022714"/>
    </source>
</evidence>
<dbReference type="PRINTS" id="PR00371">
    <property type="entry name" value="FPNCR"/>
</dbReference>
<dbReference type="InterPro" id="IPR017927">
    <property type="entry name" value="FAD-bd_FR_type"/>
</dbReference>
<keyword evidence="7" id="KW-0408">Iron</keyword>
<keyword evidence="2" id="KW-0285">Flavoprotein</keyword>
<dbReference type="Pfam" id="PF00111">
    <property type="entry name" value="Fer2"/>
    <property type="match status" value="1"/>
</dbReference>
<dbReference type="SUPFAM" id="SSF54292">
    <property type="entry name" value="2Fe-2S ferredoxin-like"/>
    <property type="match status" value="1"/>
</dbReference>
<evidence type="ECO:0000256" key="1">
    <source>
        <dbReference type="ARBA" id="ARBA00001974"/>
    </source>
</evidence>
<gene>
    <name evidence="12" type="primary">paaK</name>
    <name evidence="12" type="ORF">FKG94_26895</name>
</gene>
<dbReference type="SUPFAM" id="SSF52343">
    <property type="entry name" value="Ferredoxin reductase-like, C-terminal NADP-linked domain"/>
    <property type="match status" value="1"/>
</dbReference>
<accession>A0A545SP13</accession>
<evidence type="ECO:0000256" key="8">
    <source>
        <dbReference type="ARBA" id="ARBA00023014"/>
    </source>
</evidence>
<keyword evidence="4" id="KW-0479">Metal-binding</keyword>
<keyword evidence="5" id="KW-0274">FAD</keyword>
<dbReference type="GO" id="GO:0050660">
    <property type="term" value="F:flavin adenine dinucleotide binding"/>
    <property type="evidence" value="ECO:0007669"/>
    <property type="project" value="TreeGrafter"/>
</dbReference>
<dbReference type="InterPro" id="IPR012675">
    <property type="entry name" value="Beta-grasp_dom_sf"/>
</dbReference>
<dbReference type="PANTHER" id="PTHR47354">
    <property type="entry name" value="NADH OXIDOREDUCTASE HCR"/>
    <property type="match status" value="1"/>
</dbReference>
<protein>
    <submittedName>
        <fullName evidence="12">Phenylacetate-CoA oxygenase/reductase subunit PaaK</fullName>
    </submittedName>
</protein>
<proteinExistence type="predicted"/>
<dbReference type="InterPro" id="IPR001433">
    <property type="entry name" value="OxRdtase_FAD/NAD-bd"/>
</dbReference>
<dbReference type="PROSITE" id="PS00197">
    <property type="entry name" value="2FE2S_FER_1"/>
    <property type="match status" value="1"/>
</dbReference>
<dbReference type="InterPro" id="IPR001041">
    <property type="entry name" value="2Fe-2S_ferredoxin-type"/>
</dbReference>